<dbReference type="AlphaFoldDB" id="A0A9D4SMQ4"/>
<dbReference type="EMBL" id="JABSTV010001377">
    <property type="protein sequence ID" value="KAH7932531.1"/>
    <property type="molecule type" value="Genomic_DNA"/>
</dbReference>
<comment type="caution">
    <text evidence="2">The sequence shown here is derived from an EMBL/GenBank/DDBJ whole genome shotgun (WGS) entry which is preliminary data.</text>
</comment>
<organism evidence="2 3">
    <name type="scientific">Rhipicephalus sanguineus</name>
    <name type="common">Brown dog tick</name>
    <name type="synonym">Ixodes sanguineus</name>
    <dbReference type="NCBI Taxonomy" id="34632"/>
    <lineage>
        <taxon>Eukaryota</taxon>
        <taxon>Metazoa</taxon>
        <taxon>Ecdysozoa</taxon>
        <taxon>Arthropoda</taxon>
        <taxon>Chelicerata</taxon>
        <taxon>Arachnida</taxon>
        <taxon>Acari</taxon>
        <taxon>Parasitiformes</taxon>
        <taxon>Ixodida</taxon>
        <taxon>Ixodoidea</taxon>
        <taxon>Ixodidae</taxon>
        <taxon>Rhipicephalinae</taxon>
        <taxon>Rhipicephalus</taxon>
        <taxon>Rhipicephalus</taxon>
    </lineage>
</organism>
<evidence type="ECO:0000256" key="1">
    <source>
        <dbReference type="SAM" id="Phobius"/>
    </source>
</evidence>
<evidence type="ECO:0000313" key="2">
    <source>
        <dbReference type="EMBL" id="KAH7932531.1"/>
    </source>
</evidence>
<dbReference type="SUPFAM" id="SSF56219">
    <property type="entry name" value="DNase I-like"/>
    <property type="match status" value="1"/>
</dbReference>
<name>A0A9D4SMQ4_RHISA</name>
<keyword evidence="1" id="KW-0472">Membrane</keyword>
<reference evidence="2" key="1">
    <citation type="journal article" date="2020" name="Cell">
        <title>Large-Scale Comparative Analyses of Tick Genomes Elucidate Their Genetic Diversity and Vector Capacities.</title>
        <authorList>
            <consortium name="Tick Genome and Microbiome Consortium (TIGMIC)"/>
            <person name="Jia N."/>
            <person name="Wang J."/>
            <person name="Shi W."/>
            <person name="Du L."/>
            <person name="Sun Y."/>
            <person name="Zhan W."/>
            <person name="Jiang J.F."/>
            <person name="Wang Q."/>
            <person name="Zhang B."/>
            <person name="Ji P."/>
            <person name="Bell-Sakyi L."/>
            <person name="Cui X.M."/>
            <person name="Yuan T.T."/>
            <person name="Jiang B.G."/>
            <person name="Yang W.F."/>
            <person name="Lam T.T."/>
            <person name="Chang Q.C."/>
            <person name="Ding S.J."/>
            <person name="Wang X.J."/>
            <person name="Zhu J.G."/>
            <person name="Ruan X.D."/>
            <person name="Zhao L."/>
            <person name="Wei J.T."/>
            <person name="Ye R.Z."/>
            <person name="Que T.C."/>
            <person name="Du C.H."/>
            <person name="Zhou Y.H."/>
            <person name="Cheng J.X."/>
            <person name="Dai P.F."/>
            <person name="Guo W.B."/>
            <person name="Han X.H."/>
            <person name="Huang E.J."/>
            <person name="Li L.F."/>
            <person name="Wei W."/>
            <person name="Gao Y.C."/>
            <person name="Liu J.Z."/>
            <person name="Shao H.Z."/>
            <person name="Wang X."/>
            <person name="Wang C.C."/>
            <person name="Yang T.C."/>
            <person name="Huo Q.B."/>
            <person name="Li W."/>
            <person name="Chen H.Y."/>
            <person name="Chen S.E."/>
            <person name="Zhou L.G."/>
            <person name="Ni X.B."/>
            <person name="Tian J.H."/>
            <person name="Sheng Y."/>
            <person name="Liu T."/>
            <person name="Pan Y.S."/>
            <person name="Xia L.Y."/>
            <person name="Li J."/>
            <person name="Zhao F."/>
            <person name="Cao W.C."/>
        </authorList>
    </citation>
    <scope>NUCLEOTIDE SEQUENCE</scope>
    <source>
        <strain evidence="2">Rsan-2018</strain>
    </source>
</reference>
<keyword evidence="3" id="KW-1185">Reference proteome</keyword>
<reference evidence="2" key="2">
    <citation type="submission" date="2021-09" db="EMBL/GenBank/DDBJ databases">
        <authorList>
            <person name="Jia N."/>
            <person name="Wang J."/>
            <person name="Shi W."/>
            <person name="Du L."/>
            <person name="Sun Y."/>
            <person name="Zhan W."/>
            <person name="Jiang J."/>
            <person name="Wang Q."/>
            <person name="Zhang B."/>
            <person name="Ji P."/>
            <person name="Sakyi L.B."/>
            <person name="Cui X."/>
            <person name="Yuan T."/>
            <person name="Jiang B."/>
            <person name="Yang W."/>
            <person name="Lam T.T.-Y."/>
            <person name="Chang Q."/>
            <person name="Ding S."/>
            <person name="Wang X."/>
            <person name="Zhu J."/>
            <person name="Ruan X."/>
            <person name="Zhao L."/>
            <person name="Wei J."/>
            <person name="Que T."/>
            <person name="Du C."/>
            <person name="Cheng J."/>
            <person name="Dai P."/>
            <person name="Han X."/>
            <person name="Huang E."/>
            <person name="Gao Y."/>
            <person name="Liu J."/>
            <person name="Shao H."/>
            <person name="Ye R."/>
            <person name="Li L."/>
            <person name="Wei W."/>
            <person name="Wang X."/>
            <person name="Wang C."/>
            <person name="Huo Q."/>
            <person name="Li W."/>
            <person name="Guo W."/>
            <person name="Chen H."/>
            <person name="Chen S."/>
            <person name="Zhou L."/>
            <person name="Zhou L."/>
            <person name="Ni X."/>
            <person name="Tian J."/>
            <person name="Zhou Y."/>
            <person name="Sheng Y."/>
            <person name="Liu T."/>
            <person name="Pan Y."/>
            <person name="Xia L."/>
            <person name="Li J."/>
            <person name="Zhao F."/>
            <person name="Cao W."/>
        </authorList>
    </citation>
    <scope>NUCLEOTIDE SEQUENCE</scope>
    <source>
        <strain evidence="2">Rsan-2018</strain>
        <tissue evidence="2">Larvae</tissue>
    </source>
</reference>
<feature type="transmembrane region" description="Helical" evidence="1">
    <location>
        <begin position="22"/>
        <end position="51"/>
    </location>
</feature>
<sequence length="124" mass="13814">MPDIVIEVLAPAQPLVLINRTLIHFFICVSLLLISVVVCSPGGANIAAIIVHNHDQNLRFVMLFLESMVFMQFCAMAKASHRDSLILLGDFNAAHTEWEYLNMPLKEDGSATQPDPYEPPELSH</sequence>
<keyword evidence="1" id="KW-0812">Transmembrane</keyword>
<dbReference type="Proteomes" id="UP000821837">
    <property type="component" value="Unassembled WGS sequence"/>
</dbReference>
<evidence type="ECO:0008006" key="4">
    <source>
        <dbReference type="Google" id="ProtNLM"/>
    </source>
</evidence>
<evidence type="ECO:0000313" key="3">
    <source>
        <dbReference type="Proteomes" id="UP000821837"/>
    </source>
</evidence>
<dbReference type="InterPro" id="IPR036691">
    <property type="entry name" value="Endo/exonu/phosph_ase_sf"/>
</dbReference>
<protein>
    <recommendedName>
        <fullName evidence="4">Endonuclease/exonuclease/phosphatase domain-containing protein</fullName>
    </recommendedName>
</protein>
<accession>A0A9D4SMQ4</accession>
<proteinExistence type="predicted"/>
<keyword evidence="1" id="KW-1133">Transmembrane helix</keyword>
<gene>
    <name evidence="2" type="ORF">HPB52_024415</name>
</gene>